<comment type="caution">
    <text evidence="2">The sequence shown here is derived from an EMBL/GenBank/DDBJ whole genome shotgun (WGS) entry which is preliminary data.</text>
</comment>
<evidence type="ECO:0000256" key="1">
    <source>
        <dbReference type="SAM" id="MobiDB-lite"/>
    </source>
</evidence>
<keyword evidence="3" id="KW-1185">Reference proteome</keyword>
<sequence length="632" mass="68573">MSKRQEANAHYKSREGQPLLSKGRQVRDGDGGRGCSGTWGRVGGRELQPGLAPGLALGTSWCQNGLAEGIAQRQRAQLGIQPSLAAVLCICLGARAGLADVRKDSVPTRLPPSHASSCFPQVLQRLPQAAAEVTLVTVHRDRHVPRQDTSSASTRPRTWEDSLECGHSLPHSGTVTQPPRLSVSDLSPLHGPPLTVTPLCWLSPEMPRAASARVKMPPLPAAPAASGSSPTGRAWSMGPVARGYQDLVPTSPWGTMAADRARLTPSPDSSIEGLWRGSATRQGHGLSPLRRAGGTPHRTGSQPAWMHLGHAEMQELTEVQREHGSNTYRVPFRGLALCLREERSTKSTGPQEQLSVCQETDAEPQVMHRAPGLCEDSTADTGTPSELRSCAQLPQQQSVPDNSQCLETSPKEPEENWEEEELPETKAEGEGNGTSQSASLAPLREEEAATSPLEKGPWDKWLNELFPMSEHEEHSDFTASPSYGSLCEERGTNQLLEQTAHGKLLCTGSEDASKHLLHIEAEELEKLEEDLLSSLDQERPSVPHSLCSWIMACAGETENYSQLMVPDLFEELWSLFNDKDVPSRDARIDQLLAKWEEGELPDRDAAGEGDSEPESVLCATLQDEEAEPASCP</sequence>
<name>A0A3M0KP03_HIRRU</name>
<feature type="region of interest" description="Disordered" evidence="1">
    <location>
        <begin position="343"/>
        <end position="365"/>
    </location>
</feature>
<organism evidence="2 3">
    <name type="scientific">Hirundo rustica rustica</name>
    <dbReference type="NCBI Taxonomy" id="333673"/>
    <lineage>
        <taxon>Eukaryota</taxon>
        <taxon>Metazoa</taxon>
        <taxon>Chordata</taxon>
        <taxon>Craniata</taxon>
        <taxon>Vertebrata</taxon>
        <taxon>Euteleostomi</taxon>
        <taxon>Archelosauria</taxon>
        <taxon>Archosauria</taxon>
        <taxon>Dinosauria</taxon>
        <taxon>Saurischia</taxon>
        <taxon>Theropoda</taxon>
        <taxon>Coelurosauria</taxon>
        <taxon>Aves</taxon>
        <taxon>Neognathae</taxon>
        <taxon>Neoaves</taxon>
        <taxon>Telluraves</taxon>
        <taxon>Australaves</taxon>
        <taxon>Passeriformes</taxon>
        <taxon>Sylvioidea</taxon>
        <taxon>Hirundinidae</taxon>
        <taxon>Hirundo</taxon>
    </lineage>
</organism>
<dbReference type="EMBL" id="QRBI01000104">
    <property type="protein sequence ID" value="RMC14783.1"/>
    <property type="molecule type" value="Genomic_DNA"/>
</dbReference>
<dbReference type="Proteomes" id="UP000269221">
    <property type="component" value="Unassembled WGS sequence"/>
</dbReference>
<dbReference type="AlphaFoldDB" id="A0A3M0KP03"/>
<feature type="region of interest" description="Disordered" evidence="1">
    <location>
        <begin position="392"/>
        <end position="458"/>
    </location>
</feature>
<feature type="region of interest" description="Disordered" evidence="1">
    <location>
        <begin position="1"/>
        <end position="42"/>
    </location>
</feature>
<protein>
    <submittedName>
        <fullName evidence="2">Uncharacterized protein</fullName>
    </submittedName>
</protein>
<evidence type="ECO:0000313" key="2">
    <source>
        <dbReference type="EMBL" id="RMC14783.1"/>
    </source>
</evidence>
<feature type="compositionally biased region" description="Polar residues" evidence="1">
    <location>
        <begin position="346"/>
        <end position="358"/>
    </location>
</feature>
<feature type="compositionally biased region" description="Polar residues" evidence="1">
    <location>
        <begin position="392"/>
        <end position="406"/>
    </location>
</feature>
<feature type="region of interest" description="Disordered" evidence="1">
    <location>
        <begin position="595"/>
        <end position="632"/>
    </location>
</feature>
<feature type="compositionally biased region" description="Gly residues" evidence="1">
    <location>
        <begin position="32"/>
        <end position="42"/>
    </location>
</feature>
<proteinExistence type="predicted"/>
<feature type="compositionally biased region" description="Basic and acidic residues" evidence="1">
    <location>
        <begin position="1"/>
        <end position="15"/>
    </location>
</feature>
<feature type="region of interest" description="Disordered" evidence="1">
    <location>
        <begin position="279"/>
        <end position="300"/>
    </location>
</feature>
<reference evidence="2 3" key="1">
    <citation type="submission" date="2018-07" db="EMBL/GenBank/DDBJ databases">
        <title>A high quality draft genome assembly of the barn swallow (H. rustica rustica).</title>
        <authorList>
            <person name="Formenti G."/>
            <person name="Chiara M."/>
            <person name="Poveda L."/>
            <person name="Francoijs K.-J."/>
            <person name="Bonisoli-Alquati A."/>
            <person name="Canova L."/>
            <person name="Gianfranceschi L."/>
            <person name="Horner D.S."/>
            <person name="Saino N."/>
        </authorList>
    </citation>
    <scope>NUCLEOTIDE SEQUENCE [LARGE SCALE GENOMIC DNA]</scope>
    <source>
        <strain evidence="2">Chelidonia</strain>
        <tissue evidence="2">Blood</tissue>
    </source>
</reference>
<evidence type="ECO:0000313" key="3">
    <source>
        <dbReference type="Proteomes" id="UP000269221"/>
    </source>
</evidence>
<feature type="compositionally biased region" description="Basic and acidic residues" evidence="1">
    <location>
        <begin position="595"/>
        <end position="606"/>
    </location>
</feature>
<dbReference type="OrthoDB" id="9218901at2759"/>
<feature type="compositionally biased region" description="Acidic residues" evidence="1">
    <location>
        <begin position="622"/>
        <end position="632"/>
    </location>
</feature>
<gene>
    <name evidence="2" type="ORF">DUI87_06959</name>
</gene>
<accession>A0A3M0KP03</accession>